<feature type="non-terminal residue" evidence="1">
    <location>
        <position position="1"/>
    </location>
</feature>
<dbReference type="EMBL" id="CAJVQC010070406">
    <property type="protein sequence ID" value="CAG8809689.1"/>
    <property type="molecule type" value="Genomic_DNA"/>
</dbReference>
<comment type="caution">
    <text evidence="1">The sequence shown here is derived from an EMBL/GenBank/DDBJ whole genome shotgun (WGS) entry which is preliminary data.</text>
</comment>
<gene>
    <name evidence="1" type="ORF">RPERSI_LOCUS22919</name>
</gene>
<reference evidence="1" key="1">
    <citation type="submission" date="2021-06" db="EMBL/GenBank/DDBJ databases">
        <authorList>
            <person name="Kallberg Y."/>
            <person name="Tangrot J."/>
            <person name="Rosling A."/>
        </authorList>
    </citation>
    <scope>NUCLEOTIDE SEQUENCE</scope>
    <source>
        <strain evidence="1">MA461A</strain>
    </source>
</reference>
<name>A0ACA9RU30_9GLOM</name>
<proteinExistence type="predicted"/>
<protein>
    <submittedName>
        <fullName evidence="1">14181_t:CDS:1</fullName>
    </submittedName>
</protein>
<evidence type="ECO:0000313" key="1">
    <source>
        <dbReference type="EMBL" id="CAG8809689.1"/>
    </source>
</evidence>
<accession>A0ACA9RU30</accession>
<dbReference type="Proteomes" id="UP000789920">
    <property type="component" value="Unassembled WGS sequence"/>
</dbReference>
<feature type="non-terminal residue" evidence="1">
    <location>
        <position position="48"/>
    </location>
</feature>
<organism evidence="1 2">
    <name type="scientific">Racocetra persica</name>
    <dbReference type="NCBI Taxonomy" id="160502"/>
    <lineage>
        <taxon>Eukaryota</taxon>
        <taxon>Fungi</taxon>
        <taxon>Fungi incertae sedis</taxon>
        <taxon>Mucoromycota</taxon>
        <taxon>Glomeromycotina</taxon>
        <taxon>Glomeromycetes</taxon>
        <taxon>Diversisporales</taxon>
        <taxon>Gigasporaceae</taxon>
        <taxon>Racocetra</taxon>
    </lineage>
</organism>
<evidence type="ECO:0000313" key="2">
    <source>
        <dbReference type="Proteomes" id="UP000789920"/>
    </source>
</evidence>
<sequence>TALEFPSPLLDGFEDEFESRLLDNPIPPSCNMQLLTLVELIPIYIEDI</sequence>
<keyword evidence="2" id="KW-1185">Reference proteome</keyword>